<dbReference type="InterPro" id="IPR011008">
    <property type="entry name" value="Dimeric_a/b-barrel"/>
</dbReference>
<name>A0A1H7ZFC3_9BACT</name>
<dbReference type="PANTHER" id="PTHR30154:SF34">
    <property type="entry name" value="TRANSCRIPTIONAL REGULATOR AZLB"/>
    <property type="match status" value="1"/>
</dbReference>
<evidence type="ECO:0000256" key="3">
    <source>
        <dbReference type="ARBA" id="ARBA00023163"/>
    </source>
</evidence>
<dbReference type="SUPFAM" id="SSF54909">
    <property type="entry name" value="Dimeric alpha+beta barrel"/>
    <property type="match status" value="1"/>
</dbReference>
<gene>
    <name evidence="5" type="ORF">SAMN04489760_12230</name>
</gene>
<dbReference type="GO" id="GO:0043200">
    <property type="term" value="P:response to amino acid"/>
    <property type="evidence" value="ECO:0007669"/>
    <property type="project" value="TreeGrafter"/>
</dbReference>
<sequence length="156" mass="17642">MTTEKRNIDELDAKIIAMLQSDGRMSNTEIGKSLAVSEATIRGRIKRLIDDEVIQIVAVSNPLKLGFEITGDLYISVDIAKMEHVISSISKFKELWYIVSTTGSSNLNAEFVVKNLEDLHDLVYNRLSKIDGIQKVETAVIIKYVKRRYDFGTPYD</sequence>
<dbReference type="RefSeq" id="WP_139198369.1">
    <property type="nucleotide sequence ID" value="NZ_FOBS01000022.1"/>
</dbReference>
<protein>
    <submittedName>
        <fullName evidence="5">Transcriptional regulator, AsnC family</fullName>
    </submittedName>
</protein>
<evidence type="ECO:0000313" key="6">
    <source>
        <dbReference type="Proteomes" id="UP000198744"/>
    </source>
</evidence>
<accession>A0A1H7ZFC3</accession>
<dbReference type="GO" id="GO:0043565">
    <property type="term" value="F:sequence-specific DNA binding"/>
    <property type="evidence" value="ECO:0007669"/>
    <property type="project" value="InterPro"/>
</dbReference>
<dbReference type="SUPFAM" id="SSF46785">
    <property type="entry name" value="Winged helix' DNA-binding domain"/>
    <property type="match status" value="1"/>
</dbReference>
<dbReference type="InterPro" id="IPR000485">
    <property type="entry name" value="AsnC-type_HTH_dom"/>
</dbReference>
<dbReference type="OrthoDB" id="34294at2"/>
<dbReference type="InterPro" id="IPR019887">
    <property type="entry name" value="Tscrpt_reg_AsnC/Lrp_C"/>
</dbReference>
<reference evidence="5 6" key="1">
    <citation type="submission" date="2016-10" db="EMBL/GenBank/DDBJ databases">
        <authorList>
            <person name="de Groot N.N."/>
        </authorList>
    </citation>
    <scope>NUCLEOTIDE SEQUENCE [LARGE SCALE GENOMIC DNA]</scope>
    <source>
        <strain evidence="5 6">DSM 8423</strain>
    </source>
</reference>
<dbReference type="InterPro" id="IPR036390">
    <property type="entry name" value="WH_DNA-bd_sf"/>
</dbReference>
<keyword evidence="2" id="KW-0238">DNA-binding</keyword>
<evidence type="ECO:0000313" key="5">
    <source>
        <dbReference type="EMBL" id="SEM56147.1"/>
    </source>
</evidence>
<keyword evidence="3" id="KW-0804">Transcription</keyword>
<dbReference type="PANTHER" id="PTHR30154">
    <property type="entry name" value="LEUCINE-RESPONSIVE REGULATORY PROTEIN"/>
    <property type="match status" value="1"/>
</dbReference>
<evidence type="ECO:0000256" key="1">
    <source>
        <dbReference type="ARBA" id="ARBA00023015"/>
    </source>
</evidence>
<keyword evidence="6" id="KW-1185">Reference proteome</keyword>
<dbReference type="InterPro" id="IPR019888">
    <property type="entry name" value="Tscrpt_reg_AsnC-like"/>
</dbReference>
<dbReference type="InterPro" id="IPR036388">
    <property type="entry name" value="WH-like_DNA-bd_sf"/>
</dbReference>
<dbReference type="EMBL" id="FOBS01000022">
    <property type="protein sequence ID" value="SEM56147.1"/>
    <property type="molecule type" value="Genomic_DNA"/>
</dbReference>
<dbReference type="Gene3D" id="1.10.10.10">
    <property type="entry name" value="Winged helix-like DNA-binding domain superfamily/Winged helix DNA-binding domain"/>
    <property type="match status" value="1"/>
</dbReference>
<dbReference type="Pfam" id="PF13404">
    <property type="entry name" value="HTH_AsnC-type"/>
    <property type="match status" value="1"/>
</dbReference>
<dbReference type="STRING" id="43775.SAMN04489760_12230"/>
<organism evidence="5 6">
    <name type="scientific">Syntrophus gentianae</name>
    <dbReference type="NCBI Taxonomy" id="43775"/>
    <lineage>
        <taxon>Bacteria</taxon>
        <taxon>Pseudomonadati</taxon>
        <taxon>Thermodesulfobacteriota</taxon>
        <taxon>Syntrophia</taxon>
        <taxon>Syntrophales</taxon>
        <taxon>Syntrophaceae</taxon>
        <taxon>Syntrophus</taxon>
    </lineage>
</organism>
<dbReference type="PROSITE" id="PS50956">
    <property type="entry name" value="HTH_ASNC_2"/>
    <property type="match status" value="1"/>
</dbReference>
<dbReference type="PRINTS" id="PR00033">
    <property type="entry name" value="HTHASNC"/>
</dbReference>
<evidence type="ECO:0000256" key="2">
    <source>
        <dbReference type="ARBA" id="ARBA00023125"/>
    </source>
</evidence>
<dbReference type="SMART" id="SM00344">
    <property type="entry name" value="HTH_ASNC"/>
    <property type="match status" value="1"/>
</dbReference>
<dbReference type="GO" id="GO:0005829">
    <property type="term" value="C:cytosol"/>
    <property type="evidence" value="ECO:0007669"/>
    <property type="project" value="TreeGrafter"/>
</dbReference>
<evidence type="ECO:0000259" key="4">
    <source>
        <dbReference type="PROSITE" id="PS50956"/>
    </source>
</evidence>
<feature type="domain" description="HTH asnC-type" evidence="4">
    <location>
        <begin position="8"/>
        <end position="68"/>
    </location>
</feature>
<dbReference type="Pfam" id="PF01037">
    <property type="entry name" value="AsnC_trans_reg"/>
    <property type="match status" value="1"/>
</dbReference>
<dbReference type="Proteomes" id="UP000198744">
    <property type="component" value="Unassembled WGS sequence"/>
</dbReference>
<keyword evidence="1" id="KW-0805">Transcription regulation</keyword>
<dbReference type="AlphaFoldDB" id="A0A1H7ZFC3"/>
<dbReference type="Gene3D" id="3.30.70.920">
    <property type="match status" value="1"/>
</dbReference>
<proteinExistence type="predicted"/>